<feature type="non-terminal residue" evidence="2">
    <location>
        <position position="1"/>
    </location>
</feature>
<feature type="transmembrane region" description="Helical" evidence="1">
    <location>
        <begin position="61"/>
        <end position="81"/>
    </location>
</feature>
<proteinExistence type="predicted"/>
<reference evidence="2" key="1">
    <citation type="submission" date="2018-05" db="EMBL/GenBank/DDBJ databases">
        <authorList>
            <person name="Lanie J.A."/>
            <person name="Ng W.-L."/>
            <person name="Kazmierczak K.M."/>
            <person name="Andrzejewski T.M."/>
            <person name="Davidsen T.M."/>
            <person name="Wayne K.J."/>
            <person name="Tettelin H."/>
            <person name="Glass J.I."/>
            <person name="Rusch D."/>
            <person name="Podicherti R."/>
            <person name="Tsui H.-C.T."/>
            <person name="Winkler M.E."/>
        </authorList>
    </citation>
    <scope>NUCLEOTIDE SEQUENCE</scope>
</reference>
<keyword evidence="1" id="KW-0812">Transmembrane</keyword>
<sequence>ASVAFAFRVLFGNVMGFATGSVLGILNLAVFLGVDNNRRAGGMYADWPWKFGPFSPSTRKVASYLALTSWGIGIWNVYFLALELTR</sequence>
<evidence type="ECO:0000313" key="2">
    <source>
        <dbReference type="EMBL" id="SVB34693.1"/>
    </source>
</evidence>
<evidence type="ECO:0000256" key="1">
    <source>
        <dbReference type="SAM" id="Phobius"/>
    </source>
</evidence>
<dbReference type="AlphaFoldDB" id="A0A382DAM8"/>
<keyword evidence="1" id="KW-1133">Transmembrane helix</keyword>
<accession>A0A382DAM8</accession>
<keyword evidence="1" id="KW-0472">Membrane</keyword>
<name>A0A382DAM8_9ZZZZ</name>
<organism evidence="2">
    <name type="scientific">marine metagenome</name>
    <dbReference type="NCBI Taxonomy" id="408172"/>
    <lineage>
        <taxon>unclassified sequences</taxon>
        <taxon>metagenomes</taxon>
        <taxon>ecological metagenomes</taxon>
    </lineage>
</organism>
<feature type="transmembrane region" description="Helical" evidence="1">
    <location>
        <begin position="14"/>
        <end position="34"/>
    </location>
</feature>
<gene>
    <name evidence="2" type="ORF">METZ01_LOCUS187547</name>
</gene>
<protein>
    <submittedName>
        <fullName evidence="2">Uncharacterized protein</fullName>
    </submittedName>
</protein>
<dbReference type="EMBL" id="UINC01038136">
    <property type="protein sequence ID" value="SVB34693.1"/>
    <property type="molecule type" value="Genomic_DNA"/>
</dbReference>